<organism evidence="2 3">
    <name type="scientific">Aminipila butyrica</name>
    <dbReference type="NCBI Taxonomy" id="433296"/>
    <lineage>
        <taxon>Bacteria</taxon>
        <taxon>Bacillati</taxon>
        <taxon>Bacillota</taxon>
        <taxon>Clostridia</taxon>
        <taxon>Peptostreptococcales</taxon>
        <taxon>Anaerovoracaceae</taxon>
        <taxon>Aminipila</taxon>
    </lineage>
</organism>
<dbReference type="KEGG" id="abut:Ami103574_00695"/>
<keyword evidence="2" id="KW-0482">Metalloprotease</keyword>
<evidence type="ECO:0000313" key="2">
    <source>
        <dbReference type="EMBL" id="QIB67914.1"/>
    </source>
</evidence>
<dbReference type="AlphaFoldDB" id="A0A858BT09"/>
<proteinExistence type="predicted"/>
<accession>A0A858BT09</accession>
<dbReference type="GO" id="GO:0006950">
    <property type="term" value="P:response to stress"/>
    <property type="evidence" value="ECO:0007669"/>
    <property type="project" value="UniProtKB-ARBA"/>
</dbReference>
<sequence length="171" mass="19780">MEYIDNLYKSVLQEARALEIPVSNKIKDKITINRRAKSRFGCCKKITKGRQESFEIELSYRLLDCGEKAIKQTLAHEVLHTCPNCDNHGALWKKYAACMNKNYGYHIKRTDTAENLGIQEDPQLKRPPLKETYILLCKNCGSRISRSRMSSVVKHPSRYRCRCGGKLERVQ</sequence>
<keyword evidence="3" id="KW-1185">Reference proteome</keyword>
<dbReference type="Gene3D" id="3.30.2010.10">
    <property type="entry name" value="Metalloproteases ('zincins'), catalytic domain"/>
    <property type="match status" value="1"/>
</dbReference>
<dbReference type="SMART" id="SM00731">
    <property type="entry name" value="SprT"/>
    <property type="match status" value="1"/>
</dbReference>
<dbReference type="InterPro" id="IPR006640">
    <property type="entry name" value="SprT-like_domain"/>
</dbReference>
<keyword evidence="2" id="KW-0645">Protease</keyword>
<gene>
    <name evidence="2" type="ORF">Ami103574_00695</name>
</gene>
<evidence type="ECO:0000259" key="1">
    <source>
        <dbReference type="SMART" id="SM00731"/>
    </source>
</evidence>
<evidence type="ECO:0000313" key="3">
    <source>
        <dbReference type="Proteomes" id="UP000466848"/>
    </source>
</evidence>
<dbReference type="EMBL" id="CP048649">
    <property type="protein sequence ID" value="QIB67914.1"/>
    <property type="molecule type" value="Genomic_DNA"/>
</dbReference>
<dbReference type="Proteomes" id="UP000466848">
    <property type="component" value="Chromosome"/>
</dbReference>
<name>A0A858BT09_9FIRM</name>
<protein>
    <submittedName>
        <fullName evidence="2">SprT family zinc-dependent metalloprotease</fullName>
    </submittedName>
</protein>
<dbReference type="GO" id="GO:0008237">
    <property type="term" value="F:metallopeptidase activity"/>
    <property type="evidence" value="ECO:0007669"/>
    <property type="project" value="UniProtKB-KW"/>
</dbReference>
<dbReference type="RefSeq" id="WP_163064834.1">
    <property type="nucleotide sequence ID" value="NZ_CP048649.1"/>
</dbReference>
<dbReference type="GO" id="GO:0006508">
    <property type="term" value="P:proteolysis"/>
    <property type="evidence" value="ECO:0007669"/>
    <property type="project" value="UniProtKB-KW"/>
</dbReference>
<dbReference type="Pfam" id="PF10263">
    <property type="entry name" value="SprT-like"/>
    <property type="match status" value="1"/>
</dbReference>
<reference evidence="2 3" key="1">
    <citation type="submission" date="2020-02" db="EMBL/GenBank/DDBJ databases">
        <authorList>
            <person name="Kim Y.B."/>
            <person name="Roh S.W."/>
        </authorList>
    </citation>
    <scope>NUCLEOTIDE SEQUENCE [LARGE SCALE GENOMIC DNA]</scope>
    <source>
        <strain evidence="2 3">DSM 103574</strain>
    </source>
</reference>
<feature type="domain" description="SprT-like" evidence="1">
    <location>
        <begin position="13"/>
        <end position="170"/>
    </location>
</feature>
<keyword evidence="2" id="KW-0378">Hydrolase</keyword>